<dbReference type="InterPro" id="IPR039245">
    <property type="entry name" value="TYSND1/DEG15"/>
</dbReference>
<dbReference type="GO" id="GO:0005777">
    <property type="term" value="C:peroxisome"/>
    <property type="evidence" value="ECO:0007669"/>
    <property type="project" value="InterPro"/>
</dbReference>
<dbReference type="GO" id="GO:0016485">
    <property type="term" value="P:protein processing"/>
    <property type="evidence" value="ECO:0007669"/>
    <property type="project" value="InterPro"/>
</dbReference>
<dbReference type="PANTHER" id="PTHR21004:SF0">
    <property type="entry name" value="PEROXISOMAL LEADER PEPTIDE-PROCESSING PROTEASE"/>
    <property type="match status" value="1"/>
</dbReference>
<comment type="caution">
    <text evidence="1">The sequence shown here is derived from an EMBL/GenBank/DDBJ whole genome shotgun (WGS) entry which is preliminary data.</text>
</comment>
<dbReference type="InParanoid" id="K0KD14"/>
<evidence type="ECO:0000313" key="1">
    <source>
        <dbReference type="EMBL" id="CCH42995.1"/>
    </source>
</evidence>
<keyword evidence="1" id="KW-0378">Hydrolase</keyword>
<dbReference type="SUPFAM" id="SSF50494">
    <property type="entry name" value="Trypsin-like serine proteases"/>
    <property type="match status" value="1"/>
</dbReference>
<reference evidence="1 2" key="1">
    <citation type="journal article" date="2012" name="Eukaryot. Cell">
        <title>Draft genome sequence of Wickerhamomyces ciferrii NRRL Y-1031 F-60-10.</title>
        <authorList>
            <person name="Schneider J."/>
            <person name="Andrea H."/>
            <person name="Blom J."/>
            <person name="Jaenicke S."/>
            <person name="Ruckert C."/>
            <person name="Schorsch C."/>
            <person name="Szczepanowski R."/>
            <person name="Farwick M."/>
            <person name="Goesmann A."/>
            <person name="Puhler A."/>
            <person name="Schaffer S."/>
            <person name="Tauch A."/>
            <person name="Kohler T."/>
            <person name="Brinkrolf K."/>
        </authorList>
    </citation>
    <scope>NUCLEOTIDE SEQUENCE [LARGE SCALE GENOMIC DNA]</scope>
    <source>
        <strain evidence="2">ATCC 14091 / BCRC 22168 / CBS 111 / JCM 3599 / NBRC 0793 / NRRL Y-1031 F-60-10</strain>
    </source>
</reference>
<dbReference type="EMBL" id="CAIF01000061">
    <property type="protein sequence ID" value="CCH42995.1"/>
    <property type="molecule type" value="Genomic_DNA"/>
</dbReference>
<keyword evidence="2" id="KW-1185">Reference proteome</keyword>
<dbReference type="GO" id="GO:0031998">
    <property type="term" value="P:regulation of fatty acid beta-oxidation"/>
    <property type="evidence" value="ECO:0007669"/>
    <property type="project" value="TreeGrafter"/>
</dbReference>
<evidence type="ECO:0000313" key="2">
    <source>
        <dbReference type="Proteomes" id="UP000009328"/>
    </source>
</evidence>
<dbReference type="eggNOG" id="ENOG502S5HP">
    <property type="taxonomic scope" value="Eukaryota"/>
</dbReference>
<dbReference type="PANTHER" id="PTHR21004">
    <property type="entry name" value="SERINE PROTEASE-RELATED"/>
    <property type="match status" value="1"/>
</dbReference>
<name>K0KD14_WICCF</name>
<protein>
    <submittedName>
        <fullName evidence="1">Plasminogen</fullName>
        <ecNumber evidence="1">3.4.21.7</ecNumber>
    </submittedName>
</protein>
<dbReference type="InterPro" id="IPR043504">
    <property type="entry name" value="Peptidase_S1_PA_chymotrypsin"/>
</dbReference>
<sequence>MSDWLYLPITIHYVNTMLVNATSGTFIYNTFTGAYNIITISSISTPSSYSYSFTTSDLVKSSSIGWLPLVLEGERPINQHSNDLGFSSFLNDRLYSDGFEFIPAGTNNLAVLMFGLGSTLEGFFSLINFAKMIPFKPISAKAVSVPSKFVISCCPFSLTNVAVFIDYKARGSINYKINESGYLSDCRYLDNIMGGFVTLEENHTDRIERSLGLIAGYLKKNNGDGNLTAIISWDAIMSLIDCPLFGELETTSKEAINPSDTASKKKNNLFKSIVRISVETHDDQSFWGSGVVISKDCIITNEHVMKLDKMRSFTITVPGYSKAKITQDNVIISKCPVKGYDLCFLWVNFECKILKPVKRCISFGSQNKSLRPGAYVQSLGYGLFYLKGKSEVRPVQSEGHFNKLVPSDIGFGRQEIALIIASAGCWNGSSGGGIFNADGELVGIMTSNGKLSDGEIISDFTLVIPITVIEKCIFMLNNNYQIDATEKIKDLWHLKNNHTPYMITPAGLRNSKL</sequence>
<dbReference type="STRING" id="1206466.K0KD14"/>
<dbReference type="Pfam" id="PF13365">
    <property type="entry name" value="Trypsin_2"/>
    <property type="match status" value="1"/>
</dbReference>
<accession>K0KD14</accession>
<dbReference type="Proteomes" id="UP000009328">
    <property type="component" value="Unassembled WGS sequence"/>
</dbReference>
<dbReference type="HOGENOM" id="CLU_038715_0_0_1"/>
<dbReference type="EC" id="3.4.21.7" evidence="1"/>
<gene>
    <name evidence="1" type="ORF">BN7_2542</name>
</gene>
<dbReference type="Gene3D" id="2.40.10.10">
    <property type="entry name" value="Trypsin-like serine proteases"/>
    <property type="match status" value="2"/>
</dbReference>
<dbReference type="GO" id="GO:0004252">
    <property type="term" value="F:serine-type endopeptidase activity"/>
    <property type="evidence" value="ECO:0007669"/>
    <property type="project" value="UniProtKB-EC"/>
</dbReference>
<dbReference type="AlphaFoldDB" id="K0KD14"/>
<organism evidence="1 2">
    <name type="scientific">Wickerhamomyces ciferrii (strain ATCC 14091 / BCRC 22168 / CBS 111 / JCM 3599 / NBRC 0793 / NRRL Y-1031 F-60-10)</name>
    <name type="common">Yeast</name>
    <name type="synonym">Pichia ciferrii</name>
    <dbReference type="NCBI Taxonomy" id="1206466"/>
    <lineage>
        <taxon>Eukaryota</taxon>
        <taxon>Fungi</taxon>
        <taxon>Dikarya</taxon>
        <taxon>Ascomycota</taxon>
        <taxon>Saccharomycotina</taxon>
        <taxon>Saccharomycetes</taxon>
        <taxon>Phaffomycetales</taxon>
        <taxon>Wickerhamomycetaceae</taxon>
        <taxon>Wickerhamomyces</taxon>
    </lineage>
</organism>
<dbReference type="InterPro" id="IPR009003">
    <property type="entry name" value="Peptidase_S1_PA"/>
</dbReference>
<proteinExistence type="predicted"/>